<evidence type="ECO:0000313" key="1">
    <source>
        <dbReference type="EMBL" id="OIQ67624.1"/>
    </source>
</evidence>
<dbReference type="EMBL" id="MLJW01005811">
    <property type="protein sequence ID" value="OIQ67624.1"/>
    <property type="molecule type" value="Genomic_DNA"/>
</dbReference>
<sequence length="126" mass="14123">MHHLAQGFARLIDQSQPGFYRWPRRIADLRQIKAQHAFGATYHLFTRHLAAIAVQPATPESGNLIVQMPSLGMVTITQHEIGFQCIVGVLYLGRRCILIKFVGACTHTVCRGRGRIAVRLMRLTCA</sequence>
<accession>A0A1J5PA58</accession>
<proteinExistence type="predicted"/>
<gene>
    <name evidence="1" type="ORF">GALL_507960</name>
</gene>
<reference evidence="1" key="1">
    <citation type="submission" date="2016-10" db="EMBL/GenBank/DDBJ databases">
        <title>Sequence of Gallionella enrichment culture.</title>
        <authorList>
            <person name="Poehlein A."/>
            <person name="Muehling M."/>
            <person name="Daniel R."/>
        </authorList>
    </citation>
    <scope>NUCLEOTIDE SEQUENCE</scope>
</reference>
<comment type="caution">
    <text evidence="1">The sequence shown here is derived from an EMBL/GenBank/DDBJ whole genome shotgun (WGS) entry which is preliminary data.</text>
</comment>
<protein>
    <submittedName>
        <fullName evidence="1">Uncharacterized protein</fullName>
    </submittedName>
</protein>
<name>A0A1J5PA58_9ZZZZ</name>
<dbReference type="AlphaFoldDB" id="A0A1J5PA58"/>
<organism evidence="1">
    <name type="scientific">mine drainage metagenome</name>
    <dbReference type="NCBI Taxonomy" id="410659"/>
    <lineage>
        <taxon>unclassified sequences</taxon>
        <taxon>metagenomes</taxon>
        <taxon>ecological metagenomes</taxon>
    </lineage>
</organism>